<evidence type="ECO:0000313" key="2">
    <source>
        <dbReference type="EMBL" id="QIG41569.1"/>
    </source>
</evidence>
<proteinExistence type="predicted"/>
<keyword evidence="3" id="KW-1185">Reference proteome</keyword>
<protein>
    <submittedName>
        <fullName evidence="2">Uncharacterized protein</fullName>
    </submittedName>
</protein>
<evidence type="ECO:0000256" key="1">
    <source>
        <dbReference type="SAM" id="Phobius"/>
    </source>
</evidence>
<evidence type="ECO:0000313" key="3">
    <source>
        <dbReference type="Proteomes" id="UP000502996"/>
    </source>
</evidence>
<gene>
    <name evidence="2" type="ORF">G5V58_01190</name>
</gene>
<dbReference type="AlphaFoldDB" id="A0A6G6W8N6"/>
<feature type="transmembrane region" description="Helical" evidence="1">
    <location>
        <begin position="21"/>
        <end position="42"/>
    </location>
</feature>
<reference evidence="2 3" key="1">
    <citation type="submission" date="2020-02" db="EMBL/GenBank/DDBJ databases">
        <title>Full genome sequence of Nocardioides sp. R-3366.</title>
        <authorList>
            <person name="Im W.-T."/>
        </authorList>
    </citation>
    <scope>NUCLEOTIDE SEQUENCE [LARGE SCALE GENOMIC DNA]</scope>
    <source>
        <strain evidence="2 3">R-3366</strain>
    </source>
</reference>
<keyword evidence="1" id="KW-1133">Transmembrane helix</keyword>
<name>A0A6G6W8N6_9ACTN</name>
<dbReference type="RefSeq" id="WP_165228025.1">
    <property type="nucleotide sequence ID" value="NZ_CP049257.1"/>
</dbReference>
<dbReference type="EMBL" id="CP049257">
    <property type="protein sequence ID" value="QIG41569.1"/>
    <property type="molecule type" value="Genomic_DNA"/>
</dbReference>
<sequence>MSAVVPSVVLTSTSREDTVHLLRSLVLLACGAAAAVALWAAAAPAGTTTLAPVALTSP</sequence>
<dbReference type="KEGG" id="nano:G5V58_01190"/>
<accession>A0A6G6W8N6</accession>
<keyword evidence="1" id="KW-0472">Membrane</keyword>
<dbReference type="Proteomes" id="UP000502996">
    <property type="component" value="Chromosome"/>
</dbReference>
<organism evidence="2 3">
    <name type="scientific">Nocardioides anomalus</name>
    <dbReference type="NCBI Taxonomy" id="2712223"/>
    <lineage>
        <taxon>Bacteria</taxon>
        <taxon>Bacillati</taxon>
        <taxon>Actinomycetota</taxon>
        <taxon>Actinomycetes</taxon>
        <taxon>Propionibacteriales</taxon>
        <taxon>Nocardioidaceae</taxon>
        <taxon>Nocardioides</taxon>
    </lineage>
</organism>
<keyword evidence="1" id="KW-0812">Transmembrane</keyword>